<name>A0A1G1VLB0_9BACT</name>
<accession>A0A1G1VLB0</accession>
<sequence length="278" mass="30995">MEVKKLNFSFDSNHGTIVLRLPRLNVEPIKAKTIELFSHSFIAVQKQITALIYKLSTLFSEVFEATQRLNTRQRMAKVFSLLRNRRSGRLPGVPRKTLRMLIIISVIALGLFGVSKLIQAAINAAGSGNDQRIEIAGAKADVDINSEFSFPLLGSDGEAVSQIKYTIQNAELRDEIVVKGQRATAVKGRSFLILNLKIANEYNKAIEIDSRDYVRLTTNGNEDEKLAPDIHNDPVEVQAISTKLTRIGFPINDTDKDLKLHVGEINGDKQTVDLHFGR</sequence>
<proteinExistence type="predicted"/>
<dbReference type="EMBL" id="MHCI01000019">
    <property type="protein sequence ID" value="OGY16142.1"/>
    <property type="molecule type" value="Genomic_DNA"/>
</dbReference>
<evidence type="ECO:0008006" key="3">
    <source>
        <dbReference type="Google" id="ProtNLM"/>
    </source>
</evidence>
<protein>
    <recommendedName>
        <fullName evidence="3">DUF4352 domain-containing protein</fullName>
    </recommendedName>
</protein>
<comment type="caution">
    <text evidence="1">The sequence shown here is derived from an EMBL/GenBank/DDBJ whole genome shotgun (WGS) entry which is preliminary data.</text>
</comment>
<reference evidence="1 2" key="1">
    <citation type="journal article" date="2016" name="Nat. Commun.">
        <title>Thousands of microbial genomes shed light on interconnected biogeochemical processes in an aquifer system.</title>
        <authorList>
            <person name="Anantharaman K."/>
            <person name="Brown C.T."/>
            <person name="Hug L.A."/>
            <person name="Sharon I."/>
            <person name="Castelle C.J."/>
            <person name="Probst A.J."/>
            <person name="Thomas B.C."/>
            <person name="Singh A."/>
            <person name="Wilkins M.J."/>
            <person name="Karaoz U."/>
            <person name="Brodie E.L."/>
            <person name="Williams K.H."/>
            <person name="Hubbard S.S."/>
            <person name="Banfield J.F."/>
        </authorList>
    </citation>
    <scope>NUCLEOTIDE SEQUENCE [LARGE SCALE GENOMIC DNA]</scope>
</reference>
<gene>
    <name evidence="1" type="ORF">A2785_00965</name>
</gene>
<dbReference type="Proteomes" id="UP000179069">
    <property type="component" value="Unassembled WGS sequence"/>
</dbReference>
<organism evidence="1 2">
    <name type="scientific">Candidatus Chisholmbacteria bacterium RIFCSPHIGHO2_01_FULL_49_18</name>
    <dbReference type="NCBI Taxonomy" id="1797590"/>
    <lineage>
        <taxon>Bacteria</taxon>
        <taxon>Candidatus Chisholmiibacteriota</taxon>
    </lineage>
</organism>
<dbReference type="AlphaFoldDB" id="A0A1G1VLB0"/>
<evidence type="ECO:0000313" key="1">
    <source>
        <dbReference type="EMBL" id="OGY16142.1"/>
    </source>
</evidence>
<evidence type="ECO:0000313" key="2">
    <source>
        <dbReference type="Proteomes" id="UP000179069"/>
    </source>
</evidence>